<dbReference type="AlphaFoldDB" id="A0A6J7FC72"/>
<sequence length="316" mass="35107">MQTQAAQVAQGNGGGLHVAHQRRLGDLQPERVGKDTRLGEGLGHDIVETGIDELTNRHIDRDGHIGQRWHVGLPQSELRQRCAQDRRTNITNEPGFFGHRQELIGTEQTAIRVPPAGQHLEAREMPGRKIDDGLVVRNDLASLEAVAQLTRRAQREHRRLMRAGSERLHTVATTRLCPIHRCVCVTQELLGSHPRSISECNADAAADVELGILHDQRLRDRLPESFGHIGGGQIELQAIKHHDELITTEATKHVSVTHHRAQPLAHATQQLVTNGVAETVVDHLEIVEVDEQHRNRPQLSAIEPTPQLFEEMGSVG</sequence>
<gene>
    <name evidence="1" type="ORF">UFOPK3376_02666</name>
</gene>
<protein>
    <submittedName>
        <fullName evidence="1">Unannotated protein</fullName>
    </submittedName>
</protein>
<evidence type="ECO:0000313" key="1">
    <source>
        <dbReference type="EMBL" id="CAB4889133.1"/>
    </source>
</evidence>
<name>A0A6J7FC72_9ZZZZ</name>
<proteinExistence type="predicted"/>
<accession>A0A6J7FC72</accession>
<reference evidence="1" key="1">
    <citation type="submission" date="2020-05" db="EMBL/GenBank/DDBJ databases">
        <authorList>
            <person name="Chiriac C."/>
            <person name="Salcher M."/>
            <person name="Ghai R."/>
            <person name="Kavagutti S V."/>
        </authorList>
    </citation>
    <scope>NUCLEOTIDE SEQUENCE</scope>
</reference>
<organism evidence="1">
    <name type="scientific">freshwater metagenome</name>
    <dbReference type="NCBI Taxonomy" id="449393"/>
    <lineage>
        <taxon>unclassified sequences</taxon>
        <taxon>metagenomes</taxon>
        <taxon>ecological metagenomes</taxon>
    </lineage>
</organism>
<dbReference type="EMBL" id="CAFBLP010000094">
    <property type="protein sequence ID" value="CAB4889133.1"/>
    <property type="molecule type" value="Genomic_DNA"/>
</dbReference>